<organism evidence="1 2">
    <name type="scientific">Mycena albidolilacea</name>
    <dbReference type="NCBI Taxonomy" id="1033008"/>
    <lineage>
        <taxon>Eukaryota</taxon>
        <taxon>Fungi</taxon>
        <taxon>Dikarya</taxon>
        <taxon>Basidiomycota</taxon>
        <taxon>Agaricomycotina</taxon>
        <taxon>Agaricomycetes</taxon>
        <taxon>Agaricomycetidae</taxon>
        <taxon>Agaricales</taxon>
        <taxon>Marasmiineae</taxon>
        <taxon>Mycenaceae</taxon>
        <taxon>Mycena</taxon>
    </lineage>
</organism>
<dbReference type="AlphaFoldDB" id="A0AAD7EE44"/>
<proteinExistence type="predicted"/>
<dbReference type="EMBL" id="JARIHO010000064">
    <property type="protein sequence ID" value="KAJ7314974.1"/>
    <property type="molecule type" value="Genomic_DNA"/>
</dbReference>
<evidence type="ECO:0000313" key="2">
    <source>
        <dbReference type="Proteomes" id="UP001218218"/>
    </source>
</evidence>
<dbReference type="Proteomes" id="UP001218218">
    <property type="component" value="Unassembled WGS sequence"/>
</dbReference>
<gene>
    <name evidence="1" type="ORF">DFH08DRAFT_424723</name>
</gene>
<reference evidence="1" key="1">
    <citation type="submission" date="2023-03" db="EMBL/GenBank/DDBJ databases">
        <title>Massive genome expansion in bonnet fungi (Mycena s.s.) driven by repeated elements and novel gene families across ecological guilds.</title>
        <authorList>
            <consortium name="Lawrence Berkeley National Laboratory"/>
            <person name="Harder C.B."/>
            <person name="Miyauchi S."/>
            <person name="Viragh M."/>
            <person name="Kuo A."/>
            <person name="Thoen E."/>
            <person name="Andreopoulos B."/>
            <person name="Lu D."/>
            <person name="Skrede I."/>
            <person name="Drula E."/>
            <person name="Henrissat B."/>
            <person name="Morin E."/>
            <person name="Kohler A."/>
            <person name="Barry K."/>
            <person name="LaButti K."/>
            <person name="Morin E."/>
            <person name="Salamov A."/>
            <person name="Lipzen A."/>
            <person name="Mereny Z."/>
            <person name="Hegedus B."/>
            <person name="Baldrian P."/>
            <person name="Stursova M."/>
            <person name="Weitz H."/>
            <person name="Taylor A."/>
            <person name="Grigoriev I.V."/>
            <person name="Nagy L.G."/>
            <person name="Martin F."/>
            <person name="Kauserud H."/>
        </authorList>
    </citation>
    <scope>NUCLEOTIDE SEQUENCE</scope>
    <source>
        <strain evidence="1">CBHHK002</strain>
    </source>
</reference>
<accession>A0AAD7EE44</accession>
<name>A0AAD7EE44_9AGAR</name>
<protein>
    <submittedName>
        <fullName evidence="1">Uncharacterized protein</fullName>
    </submittedName>
</protein>
<evidence type="ECO:0000313" key="1">
    <source>
        <dbReference type="EMBL" id="KAJ7314974.1"/>
    </source>
</evidence>
<sequence>MSISLLKPIVRHQDLTWISIMPEPTNVSLVDALLPEDLIIAIVELAAQERTTAVSLALVSKAVGRMAEILLYKSIFLQSPTSVRAFTATLRTKSRPVLAKVAELTLTQPAPRDLNDFSDLWALVGQWCPHIVRLTLSTADIDAIHPTRLQPCHMTLHFNDWSYQYTIAFNQTDPSSGPWNHVTHLCLHDHPPNVLVPLLEAGAFPRLTHFSCYMGVQHHHTNVVSYGAILRLLMLHTLQVCLVLGGYLEGSIFTNMFLQGMPHGDKRLVVFLADVTNELPDSDAPYWELAEKTIAARRGTAKQ</sequence>
<comment type="caution">
    <text evidence="1">The sequence shown here is derived from an EMBL/GenBank/DDBJ whole genome shotgun (WGS) entry which is preliminary data.</text>
</comment>
<keyword evidence="2" id="KW-1185">Reference proteome</keyword>